<keyword evidence="3" id="KW-1185">Reference proteome</keyword>
<comment type="caution">
    <text evidence="2">The sequence shown here is derived from an EMBL/GenBank/DDBJ whole genome shotgun (WGS) entry which is preliminary data.</text>
</comment>
<dbReference type="EMBL" id="QQBC01000011">
    <property type="protein sequence ID" value="RDI63184.1"/>
    <property type="molecule type" value="Genomic_DNA"/>
</dbReference>
<keyword evidence="1" id="KW-0472">Membrane</keyword>
<sequence>MAFLTGAAYLLFYGPLAVLKLGLQALHLA</sequence>
<accession>A0A370I1P6</accession>
<feature type="transmembrane region" description="Helical" evidence="1">
    <location>
        <begin position="6"/>
        <end position="23"/>
    </location>
</feature>
<dbReference type="AlphaFoldDB" id="A0A370I1P6"/>
<dbReference type="Proteomes" id="UP000254869">
    <property type="component" value="Unassembled WGS sequence"/>
</dbReference>
<organism evidence="2 3">
    <name type="scientific">Nocardia pseudobrasiliensis</name>
    <dbReference type="NCBI Taxonomy" id="45979"/>
    <lineage>
        <taxon>Bacteria</taxon>
        <taxon>Bacillati</taxon>
        <taxon>Actinomycetota</taxon>
        <taxon>Actinomycetes</taxon>
        <taxon>Mycobacteriales</taxon>
        <taxon>Nocardiaceae</taxon>
        <taxon>Nocardia</taxon>
    </lineage>
</organism>
<evidence type="ECO:0000256" key="1">
    <source>
        <dbReference type="SAM" id="Phobius"/>
    </source>
</evidence>
<dbReference type="STRING" id="1210086.GCA_001613105_05025"/>
<keyword evidence="1" id="KW-0812">Transmembrane</keyword>
<name>A0A370I1P6_9NOCA</name>
<gene>
    <name evidence="2" type="ORF">DFR76_111202</name>
</gene>
<evidence type="ECO:0000313" key="3">
    <source>
        <dbReference type="Proteomes" id="UP000254869"/>
    </source>
</evidence>
<proteinExistence type="predicted"/>
<protein>
    <submittedName>
        <fullName evidence="2">Uncharacterized protein</fullName>
    </submittedName>
</protein>
<reference evidence="2 3" key="1">
    <citation type="submission" date="2018-07" db="EMBL/GenBank/DDBJ databases">
        <title>Genomic Encyclopedia of Type Strains, Phase IV (KMG-IV): sequencing the most valuable type-strain genomes for metagenomic binning, comparative biology and taxonomic classification.</title>
        <authorList>
            <person name="Goeker M."/>
        </authorList>
    </citation>
    <scope>NUCLEOTIDE SEQUENCE [LARGE SCALE GENOMIC DNA]</scope>
    <source>
        <strain evidence="2 3">DSM 44290</strain>
    </source>
</reference>
<keyword evidence="1" id="KW-1133">Transmembrane helix</keyword>
<evidence type="ECO:0000313" key="2">
    <source>
        <dbReference type="EMBL" id="RDI63184.1"/>
    </source>
</evidence>